<evidence type="ECO:0000313" key="14">
    <source>
        <dbReference type="Proteomes" id="UP000823399"/>
    </source>
</evidence>
<dbReference type="InterPro" id="IPR050364">
    <property type="entry name" value="Cytochrome_P450_fung"/>
</dbReference>
<comment type="subcellular location">
    <subcellularLocation>
        <location evidence="2">Membrane</location>
        <topology evidence="2">Single-pass membrane protein</topology>
    </subcellularLocation>
</comment>
<evidence type="ECO:0000256" key="7">
    <source>
        <dbReference type="ARBA" id="ARBA00022723"/>
    </source>
</evidence>
<evidence type="ECO:0000256" key="2">
    <source>
        <dbReference type="ARBA" id="ARBA00004167"/>
    </source>
</evidence>
<name>A0A9P7EV48_9AGAM</name>
<keyword evidence="14" id="KW-1185">Reference proteome</keyword>
<evidence type="ECO:0000256" key="3">
    <source>
        <dbReference type="ARBA" id="ARBA00005179"/>
    </source>
</evidence>
<gene>
    <name evidence="13" type="ORF">F5147DRAFT_725180</name>
</gene>
<evidence type="ECO:0000256" key="4">
    <source>
        <dbReference type="ARBA" id="ARBA00010617"/>
    </source>
</evidence>
<proteinExistence type="inferred from homology"/>
<dbReference type="GO" id="GO:0005506">
    <property type="term" value="F:iron ion binding"/>
    <property type="evidence" value="ECO:0007669"/>
    <property type="project" value="InterPro"/>
</dbReference>
<evidence type="ECO:0000256" key="5">
    <source>
        <dbReference type="ARBA" id="ARBA00022617"/>
    </source>
</evidence>
<comment type="cofactor">
    <cofactor evidence="1">
        <name>heme</name>
        <dbReference type="ChEBI" id="CHEBI:30413"/>
    </cofactor>
</comment>
<organism evidence="13 14">
    <name type="scientific">Suillus discolor</name>
    <dbReference type="NCBI Taxonomy" id="1912936"/>
    <lineage>
        <taxon>Eukaryota</taxon>
        <taxon>Fungi</taxon>
        <taxon>Dikarya</taxon>
        <taxon>Basidiomycota</taxon>
        <taxon>Agaricomycotina</taxon>
        <taxon>Agaricomycetes</taxon>
        <taxon>Agaricomycetidae</taxon>
        <taxon>Boletales</taxon>
        <taxon>Suillineae</taxon>
        <taxon>Suillaceae</taxon>
        <taxon>Suillus</taxon>
    </lineage>
</organism>
<dbReference type="PRINTS" id="PR00463">
    <property type="entry name" value="EP450I"/>
</dbReference>
<protein>
    <submittedName>
        <fullName evidence="13">Cytochrome P450</fullName>
    </submittedName>
</protein>
<dbReference type="Proteomes" id="UP000823399">
    <property type="component" value="Unassembled WGS sequence"/>
</dbReference>
<comment type="pathway">
    <text evidence="3">Secondary metabolite biosynthesis.</text>
</comment>
<dbReference type="OrthoDB" id="3934656at2759"/>
<keyword evidence="5" id="KW-0349">Heme</keyword>
<dbReference type="EMBL" id="JABBWM010000107">
    <property type="protein sequence ID" value="KAG2089995.1"/>
    <property type="molecule type" value="Genomic_DNA"/>
</dbReference>
<keyword evidence="11" id="KW-0503">Monooxygenase</keyword>
<keyword evidence="9" id="KW-0560">Oxidoreductase</keyword>
<evidence type="ECO:0000256" key="8">
    <source>
        <dbReference type="ARBA" id="ARBA00022989"/>
    </source>
</evidence>
<evidence type="ECO:0000256" key="10">
    <source>
        <dbReference type="ARBA" id="ARBA00023004"/>
    </source>
</evidence>
<dbReference type="GO" id="GO:0016705">
    <property type="term" value="F:oxidoreductase activity, acting on paired donors, with incorporation or reduction of molecular oxygen"/>
    <property type="evidence" value="ECO:0007669"/>
    <property type="project" value="InterPro"/>
</dbReference>
<dbReference type="GO" id="GO:0004497">
    <property type="term" value="F:monooxygenase activity"/>
    <property type="evidence" value="ECO:0007669"/>
    <property type="project" value="UniProtKB-KW"/>
</dbReference>
<evidence type="ECO:0000256" key="1">
    <source>
        <dbReference type="ARBA" id="ARBA00001971"/>
    </source>
</evidence>
<dbReference type="RefSeq" id="XP_041286054.1">
    <property type="nucleotide sequence ID" value="XM_041439104.1"/>
</dbReference>
<keyword evidence="10" id="KW-0408">Iron</keyword>
<keyword evidence="12" id="KW-0472">Membrane</keyword>
<evidence type="ECO:0000256" key="9">
    <source>
        <dbReference type="ARBA" id="ARBA00023002"/>
    </source>
</evidence>
<accession>A0A9P7EV48</accession>
<dbReference type="SUPFAM" id="SSF48264">
    <property type="entry name" value="Cytochrome P450"/>
    <property type="match status" value="1"/>
</dbReference>
<dbReference type="InterPro" id="IPR036396">
    <property type="entry name" value="Cyt_P450_sf"/>
</dbReference>
<evidence type="ECO:0000256" key="6">
    <source>
        <dbReference type="ARBA" id="ARBA00022692"/>
    </source>
</evidence>
<comment type="similarity">
    <text evidence="4">Belongs to the cytochrome P450 family.</text>
</comment>
<dbReference type="Pfam" id="PF00067">
    <property type="entry name" value="p450"/>
    <property type="match status" value="1"/>
</dbReference>
<evidence type="ECO:0000256" key="12">
    <source>
        <dbReference type="ARBA" id="ARBA00023136"/>
    </source>
</evidence>
<dbReference type="PANTHER" id="PTHR46300">
    <property type="entry name" value="P450, PUTATIVE (EUROFUNG)-RELATED-RELATED"/>
    <property type="match status" value="1"/>
</dbReference>
<dbReference type="Gene3D" id="1.10.630.10">
    <property type="entry name" value="Cytochrome P450"/>
    <property type="match status" value="1"/>
</dbReference>
<dbReference type="InterPro" id="IPR002401">
    <property type="entry name" value="Cyt_P450_E_grp-I"/>
</dbReference>
<keyword evidence="6" id="KW-0812">Transmembrane</keyword>
<dbReference type="InterPro" id="IPR001128">
    <property type="entry name" value="Cyt_P450"/>
</dbReference>
<dbReference type="GO" id="GO:0016020">
    <property type="term" value="C:membrane"/>
    <property type="evidence" value="ECO:0007669"/>
    <property type="project" value="UniProtKB-SubCell"/>
</dbReference>
<reference evidence="13" key="1">
    <citation type="journal article" date="2020" name="New Phytol.">
        <title>Comparative genomics reveals dynamic genome evolution in host specialist ectomycorrhizal fungi.</title>
        <authorList>
            <person name="Lofgren L.A."/>
            <person name="Nguyen N.H."/>
            <person name="Vilgalys R."/>
            <person name="Ruytinx J."/>
            <person name="Liao H.L."/>
            <person name="Branco S."/>
            <person name="Kuo A."/>
            <person name="LaButti K."/>
            <person name="Lipzen A."/>
            <person name="Andreopoulos W."/>
            <person name="Pangilinan J."/>
            <person name="Riley R."/>
            <person name="Hundley H."/>
            <person name="Na H."/>
            <person name="Barry K."/>
            <person name="Grigoriev I.V."/>
            <person name="Stajich J.E."/>
            <person name="Kennedy P.G."/>
        </authorList>
    </citation>
    <scope>NUCLEOTIDE SEQUENCE</scope>
    <source>
        <strain evidence="13">FC423</strain>
    </source>
</reference>
<comment type="caution">
    <text evidence="13">The sequence shown here is derived from an EMBL/GenBank/DDBJ whole genome shotgun (WGS) entry which is preliminary data.</text>
</comment>
<keyword evidence="7" id="KW-0479">Metal-binding</keyword>
<dbReference type="GO" id="GO:0020037">
    <property type="term" value="F:heme binding"/>
    <property type="evidence" value="ECO:0007669"/>
    <property type="project" value="InterPro"/>
</dbReference>
<keyword evidence="8" id="KW-1133">Transmembrane helix</keyword>
<dbReference type="PANTHER" id="PTHR46300:SF2">
    <property type="entry name" value="CYTOCHROME P450 MONOOXYGENASE ALNH-RELATED"/>
    <property type="match status" value="1"/>
</dbReference>
<sequence>MVLYPEVQTHTQAEIGSIIGETLERLPDWDDRTSMPYINAIILETLRWFPVAPLGIAHATVTDDVYKGYYIPKDTTMSSYARSMAHNPDKYPNPTRFIPECYMSKVALEELSTHGPDDISFAFRFGSSVGRHVAKASIFAAVVNILTLF</sequence>
<dbReference type="GeneID" id="64701363"/>
<evidence type="ECO:0000256" key="11">
    <source>
        <dbReference type="ARBA" id="ARBA00023033"/>
    </source>
</evidence>
<evidence type="ECO:0000313" key="13">
    <source>
        <dbReference type="EMBL" id="KAG2089995.1"/>
    </source>
</evidence>
<dbReference type="AlphaFoldDB" id="A0A9P7EV48"/>